<dbReference type="SUPFAM" id="SSF53850">
    <property type="entry name" value="Periplasmic binding protein-like II"/>
    <property type="match status" value="1"/>
</dbReference>
<name>A6UTD3_META3</name>
<dbReference type="Gene3D" id="3.40.190.10">
    <property type="entry name" value="Periplasmic binding protein-like II"/>
    <property type="match status" value="2"/>
</dbReference>
<evidence type="ECO:0000313" key="4">
    <source>
        <dbReference type="EMBL" id="ABR55755.1"/>
    </source>
</evidence>
<dbReference type="GO" id="GO:0042597">
    <property type="term" value="C:periplasmic space"/>
    <property type="evidence" value="ECO:0007669"/>
    <property type="project" value="UniProtKB-SubCell"/>
</dbReference>
<dbReference type="HOGENOM" id="CLU_028871_10_4_2"/>
<dbReference type="Pfam" id="PF13379">
    <property type="entry name" value="NMT1_2"/>
    <property type="match status" value="1"/>
</dbReference>
<dbReference type="STRING" id="419665.Maeo_0163"/>
<keyword evidence="5" id="KW-1185">Reference proteome</keyword>
<evidence type="ECO:0000256" key="2">
    <source>
        <dbReference type="ARBA" id="ARBA00010742"/>
    </source>
</evidence>
<dbReference type="PANTHER" id="PTHR30024:SF47">
    <property type="entry name" value="TAURINE-BINDING PERIPLASMIC PROTEIN"/>
    <property type="match status" value="1"/>
</dbReference>
<dbReference type="PANTHER" id="PTHR30024">
    <property type="entry name" value="ALIPHATIC SULFONATES-BINDING PROTEIN-RELATED"/>
    <property type="match status" value="1"/>
</dbReference>
<dbReference type="Proteomes" id="UP000001106">
    <property type="component" value="Chromosome"/>
</dbReference>
<protein>
    <recommendedName>
        <fullName evidence="6">ABC-type nitrate/sulfonate/bicarbonate transport systems periplasmic components-like protein</fullName>
    </recommendedName>
</protein>
<organism evidence="4 5">
    <name type="scientific">Methanococcus aeolicus (strain ATCC BAA-1280 / DSM 17508 / OCM 812 / Nankai-3)</name>
    <dbReference type="NCBI Taxonomy" id="419665"/>
    <lineage>
        <taxon>Archaea</taxon>
        <taxon>Methanobacteriati</taxon>
        <taxon>Methanobacteriota</taxon>
        <taxon>Methanomada group</taxon>
        <taxon>Methanococci</taxon>
        <taxon>Methanococcales</taxon>
        <taxon>Methanococcaceae</taxon>
        <taxon>Methanococcus</taxon>
    </lineage>
</organism>
<keyword evidence="3" id="KW-0732">Signal</keyword>
<dbReference type="OrthoDB" id="10037at2157"/>
<sequence length="361" mass="39804">MFSGCVQDDSSNTQSTIPTLKVAYLPTDHHASLFVAAKNPDLFKNDGIYLKEIESKKKYELYDNNKKVADVELIQINEGGAKIMALMTQDQIDIGFNGVPPAVFAIDKGTKAKIIGAVNSEGSAVVVRKEIPVNNWDEFVNYIKEQHKKGEQVKIGHPLPVSIQYVMIKKALEYENITYTEKTDDSAMVKLINCKGQGAMPNLLSTKELDAVIAWEPTPEVISIKDIGKVIVYSHNLPPKGEWANHPCCVLVASEDALAKKSDAVNSFLKLMKISTNKINENISLAIESSSNWLGVDKEVEQKSVPNIGYITNPKSVEKGTVDFVMVLNSQNSLTGVLKNVGEEEAKNILFDMGPYDKITK</sequence>
<dbReference type="RefSeq" id="WP_011972887.1">
    <property type="nucleotide sequence ID" value="NC_009635.1"/>
</dbReference>
<dbReference type="eggNOG" id="arCOG01803">
    <property type="taxonomic scope" value="Archaea"/>
</dbReference>
<evidence type="ECO:0008006" key="6">
    <source>
        <dbReference type="Google" id="ProtNLM"/>
    </source>
</evidence>
<evidence type="ECO:0000313" key="5">
    <source>
        <dbReference type="Proteomes" id="UP000001106"/>
    </source>
</evidence>
<accession>A6UTD3</accession>
<reference evidence="4" key="1">
    <citation type="submission" date="2007-06" db="EMBL/GenBank/DDBJ databases">
        <title>Complete sequence of Methanococcus aeolicus Nankai-3.</title>
        <authorList>
            <consortium name="US DOE Joint Genome Institute"/>
            <person name="Copeland A."/>
            <person name="Lucas S."/>
            <person name="Lapidus A."/>
            <person name="Barry K."/>
            <person name="Glavina del Rio T."/>
            <person name="Dalin E."/>
            <person name="Tice H."/>
            <person name="Pitluck S."/>
            <person name="Chain P."/>
            <person name="Malfatti S."/>
            <person name="Shin M."/>
            <person name="Vergez L."/>
            <person name="Schmutz J."/>
            <person name="Larimer F."/>
            <person name="Land M."/>
            <person name="Hauser L."/>
            <person name="Kyrpides N."/>
            <person name="Lykidis A."/>
            <person name="Sieprawska-Lupa M."/>
            <person name="Whitman W.B."/>
            <person name="Richardson P."/>
        </authorList>
    </citation>
    <scope>NUCLEOTIDE SEQUENCE [LARGE SCALE GENOMIC DNA]</scope>
    <source>
        <strain evidence="4">Nankai-3</strain>
    </source>
</reference>
<evidence type="ECO:0000256" key="3">
    <source>
        <dbReference type="ARBA" id="ARBA00022729"/>
    </source>
</evidence>
<dbReference type="EMBL" id="CP000743">
    <property type="protein sequence ID" value="ABR55755.1"/>
    <property type="molecule type" value="Genomic_DNA"/>
</dbReference>
<dbReference type="AlphaFoldDB" id="A6UTD3"/>
<dbReference type="KEGG" id="mae:Maeo_0163"/>
<comment type="subcellular location">
    <subcellularLocation>
        <location evidence="1">Periplasm</location>
    </subcellularLocation>
</comment>
<dbReference type="GeneID" id="5326609"/>
<gene>
    <name evidence="4" type="ordered locus">Maeo_0163</name>
</gene>
<comment type="similarity">
    <text evidence="2">Belongs to the bacterial solute-binding protein SsuA/TauA family.</text>
</comment>
<evidence type="ECO:0000256" key="1">
    <source>
        <dbReference type="ARBA" id="ARBA00004418"/>
    </source>
</evidence>
<proteinExistence type="inferred from homology"/>